<evidence type="ECO:0000313" key="1">
    <source>
        <dbReference type="EMBL" id="CAH2067605.1"/>
    </source>
</evidence>
<dbReference type="Proteomes" id="UP000837857">
    <property type="component" value="Chromosome 4"/>
</dbReference>
<accession>A0ABN8IVC3</accession>
<organism evidence="1 2">
    <name type="scientific">Iphiclides podalirius</name>
    <name type="common">scarce swallowtail</name>
    <dbReference type="NCBI Taxonomy" id="110791"/>
    <lineage>
        <taxon>Eukaryota</taxon>
        <taxon>Metazoa</taxon>
        <taxon>Ecdysozoa</taxon>
        <taxon>Arthropoda</taxon>
        <taxon>Hexapoda</taxon>
        <taxon>Insecta</taxon>
        <taxon>Pterygota</taxon>
        <taxon>Neoptera</taxon>
        <taxon>Endopterygota</taxon>
        <taxon>Lepidoptera</taxon>
        <taxon>Glossata</taxon>
        <taxon>Ditrysia</taxon>
        <taxon>Papilionoidea</taxon>
        <taxon>Papilionidae</taxon>
        <taxon>Papilioninae</taxon>
        <taxon>Iphiclides</taxon>
    </lineage>
</organism>
<reference evidence="1" key="1">
    <citation type="submission" date="2022-03" db="EMBL/GenBank/DDBJ databases">
        <authorList>
            <person name="Martin H S."/>
        </authorList>
    </citation>
    <scope>NUCLEOTIDE SEQUENCE</scope>
</reference>
<name>A0ABN8IVC3_9NEOP</name>
<dbReference type="EMBL" id="OW152816">
    <property type="protein sequence ID" value="CAH2067605.1"/>
    <property type="molecule type" value="Genomic_DNA"/>
</dbReference>
<gene>
    <name evidence="1" type="ORF">IPOD504_LOCUS13952</name>
</gene>
<sequence length="89" mass="10368">MTDKGENTTRRPVQHVEQKPIVIKDECECSVSIVLNVVDERGQVDSDGAMEKLMKQAKRRKLKESKYIPKEVFLGKPYQKMRMVRRAAY</sequence>
<feature type="non-terminal residue" evidence="1">
    <location>
        <position position="89"/>
    </location>
</feature>
<evidence type="ECO:0000313" key="2">
    <source>
        <dbReference type="Proteomes" id="UP000837857"/>
    </source>
</evidence>
<proteinExistence type="predicted"/>
<keyword evidence="2" id="KW-1185">Reference proteome</keyword>
<protein>
    <submittedName>
        <fullName evidence="1">Uncharacterized protein</fullName>
    </submittedName>
</protein>